<dbReference type="InterPro" id="IPR031943">
    <property type="entry name" value="CARMIL_C"/>
</dbReference>
<dbReference type="PANTHER" id="PTHR24112:SF66">
    <property type="entry name" value="LEUCINE-RICH REPEAT, ISOFORM F"/>
    <property type="match status" value="1"/>
</dbReference>
<name>A0ABQ9ECU5_TEGGR</name>
<evidence type="ECO:0000259" key="1">
    <source>
        <dbReference type="Pfam" id="PF16000"/>
    </source>
</evidence>
<keyword evidence="3" id="KW-1185">Reference proteome</keyword>
<dbReference type="PANTHER" id="PTHR24112">
    <property type="entry name" value="LEUCINE-RICH REPEAT, ISOFORM F-RELATED"/>
    <property type="match status" value="1"/>
</dbReference>
<dbReference type="SUPFAM" id="SSF52047">
    <property type="entry name" value="RNI-like"/>
    <property type="match status" value="1"/>
</dbReference>
<dbReference type="InterPro" id="IPR051279">
    <property type="entry name" value="PP1-Reg/Actin-Interact_Protein"/>
</dbReference>
<dbReference type="EMBL" id="JARBDR010000917">
    <property type="protein sequence ID" value="KAJ8303143.1"/>
    <property type="molecule type" value="Genomic_DNA"/>
</dbReference>
<gene>
    <name evidence="2" type="ORF">KUTeg_019539</name>
</gene>
<dbReference type="Proteomes" id="UP001217089">
    <property type="component" value="Unassembled WGS sequence"/>
</dbReference>
<organism evidence="2 3">
    <name type="scientific">Tegillarca granosa</name>
    <name type="common">Malaysian cockle</name>
    <name type="synonym">Anadara granosa</name>
    <dbReference type="NCBI Taxonomy" id="220873"/>
    <lineage>
        <taxon>Eukaryota</taxon>
        <taxon>Metazoa</taxon>
        <taxon>Spiralia</taxon>
        <taxon>Lophotrochozoa</taxon>
        <taxon>Mollusca</taxon>
        <taxon>Bivalvia</taxon>
        <taxon>Autobranchia</taxon>
        <taxon>Pteriomorphia</taxon>
        <taxon>Arcoida</taxon>
        <taxon>Arcoidea</taxon>
        <taxon>Arcidae</taxon>
        <taxon>Tegillarca</taxon>
    </lineage>
</organism>
<sequence>MKQHYTEDNEVCDYTFSGCRVHIFQARAPSRLTLVVDDLYGDVNTIYSSQDSRELRLQDFDHLNQKDLVPIISALEHNPWFTKLNVDNVKLLQGISQLNQFLAQPNAITHLDLSGTECALENIPSEALKLMPQVLDSVVKLIQDEDLSLESLSLADSKLKKDTAVVVNALGSNVTLTHLDLRNYTLRKMPTPVNDAAQALLKQPERTETALQKIEVLLQRNHSPQKYSSDQAYRLQQGFLISSTQQLLSTLQDIAIKSVSEDSPVEQRLQQITTDLMEVIQSQMKKTVSQMIESTKVQCTSVMKDESVLSELESSCAEKSALPKDFTKNVLEGVETEIINKLNELNLAVATLISDKVIDSVLDNLSTSHKTLVRPKKNDEIKA</sequence>
<evidence type="ECO:0000313" key="3">
    <source>
        <dbReference type="Proteomes" id="UP001217089"/>
    </source>
</evidence>
<reference evidence="2 3" key="1">
    <citation type="submission" date="2022-12" db="EMBL/GenBank/DDBJ databases">
        <title>Chromosome-level genome of Tegillarca granosa.</title>
        <authorList>
            <person name="Kim J."/>
        </authorList>
    </citation>
    <scope>NUCLEOTIDE SEQUENCE [LARGE SCALE GENOMIC DNA]</scope>
    <source>
        <strain evidence="2">Teg-2019</strain>
        <tissue evidence="2">Adductor muscle</tissue>
    </source>
</reference>
<evidence type="ECO:0000313" key="2">
    <source>
        <dbReference type="EMBL" id="KAJ8303143.1"/>
    </source>
</evidence>
<proteinExistence type="predicted"/>
<accession>A0ABQ9ECU5</accession>
<dbReference type="Gene3D" id="3.80.10.10">
    <property type="entry name" value="Ribonuclease Inhibitor"/>
    <property type="match status" value="2"/>
</dbReference>
<dbReference type="Pfam" id="PF16000">
    <property type="entry name" value="CARMIL_C"/>
    <property type="match status" value="1"/>
</dbReference>
<comment type="caution">
    <text evidence="2">The sequence shown here is derived from an EMBL/GenBank/DDBJ whole genome shotgun (WGS) entry which is preliminary data.</text>
</comment>
<dbReference type="InterPro" id="IPR032675">
    <property type="entry name" value="LRR_dom_sf"/>
</dbReference>
<protein>
    <recommendedName>
        <fullName evidence="1">CARMIL C-terminal domain-containing protein</fullName>
    </recommendedName>
</protein>
<feature type="domain" description="CARMIL C-terminal" evidence="1">
    <location>
        <begin position="296"/>
        <end position="376"/>
    </location>
</feature>